<dbReference type="KEGG" id="ntg:NSCAC_0893"/>
<evidence type="ECO:0000256" key="2">
    <source>
        <dbReference type="SAM" id="SignalP"/>
    </source>
</evidence>
<feature type="chain" id="PRO_5028941468" description="Secreted protein" evidence="2">
    <location>
        <begin position="31"/>
        <end position="246"/>
    </location>
</feature>
<feature type="compositionally biased region" description="Low complexity" evidence="1">
    <location>
        <begin position="158"/>
        <end position="179"/>
    </location>
</feature>
<protein>
    <recommendedName>
        <fullName evidence="5">Secreted protein</fullName>
    </recommendedName>
</protein>
<evidence type="ECO:0000313" key="3">
    <source>
        <dbReference type="EMBL" id="CAB1275889.1"/>
    </source>
</evidence>
<gene>
    <name evidence="3" type="ORF">NSCAC_0893</name>
</gene>
<dbReference type="AlphaFoldDB" id="A0A7G1Q9F2"/>
<proteinExistence type="predicted"/>
<feature type="region of interest" description="Disordered" evidence="1">
    <location>
        <begin position="152"/>
        <end position="179"/>
    </location>
</feature>
<evidence type="ECO:0000313" key="4">
    <source>
        <dbReference type="Proteomes" id="UP000516072"/>
    </source>
</evidence>
<organism evidence="3 4">
    <name type="scientific">Candidatus Nitrosacidococcus tergens</name>
    <dbReference type="NCBI Taxonomy" id="553981"/>
    <lineage>
        <taxon>Bacteria</taxon>
        <taxon>Pseudomonadati</taxon>
        <taxon>Pseudomonadota</taxon>
        <taxon>Gammaproteobacteria</taxon>
        <taxon>Chromatiales</taxon>
        <taxon>Chromatiaceae</taxon>
        <taxon>Candidatus Nitrosacidococcus</taxon>
    </lineage>
</organism>
<reference evidence="3 4" key="1">
    <citation type="submission" date="2020-03" db="EMBL/GenBank/DDBJ databases">
        <authorList>
            <person name="Picone N."/>
        </authorList>
    </citation>
    <scope>NUCLEOTIDE SEQUENCE [LARGE SCALE GENOMIC DNA]</scope>
    <source>
        <strain evidence="3">NSCAC1</strain>
    </source>
</reference>
<accession>A0A7G1Q9F2</accession>
<feature type="signal peptide" evidence="2">
    <location>
        <begin position="1"/>
        <end position="30"/>
    </location>
</feature>
<evidence type="ECO:0000256" key="1">
    <source>
        <dbReference type="SAM" id="MobiDB-lite"/>
    </source>
</evidence>
<keyword evidence="2" id="KW-0732">Signal</keyword>
<keyword evidence="4" id="KW-1185">Reference proteome</keyword>
<name>A0A7G1Q9F2_9GAMM</name>
<evidence type="ECO:0008006" key="5">
    <source>
        <dbReference type="Google" id="ProtNLM"/>
    </source>
</evidence>
<sequence>MKEMNGFTQKSLSVIGLVSLVIGFSPVVNADDTTTAAPTPTAAADPDPLAPGSHVGSFKSVRMYANITTTGGGWFSSDDTFAPIMGVVEDNDNDTTFRAATGYDGAHCTPISLSVSSINLAENANDPVVITLFGGTTPNTLSALPITGTVSAGPNVAQNGNSSDSSDSDSNTGTNNISNGQNFGCTIPVGSDSCTFTATANPSSTTNSASSTAMNFLAFHIENAPNNDTRVYTTLGSQCDIKYTIP</sequence>
<dbReference type="EMBL" id="LR778175">
    <property type="protein sequence ID" value="CAB1275889.1"/>
    <property type="molecule type" value="Genomic_DNA"/>
</dbReference>
<dbReference type="RefSeq" id="WP_197745186.1">
    <property type="nucleotide sequence ID" value="NZ_LR778175.1"/>
</dbReference>
<dbReference type="Proteomes" id="UP000516072">
    <property type="component" value="Chromosome"/>
</dbReference>